<keyword evidence="1" id="KW-0812">Transmembrane</keyword>
<organism evidence="2">
    <name type="scientific">Opuntia streptacantha</name>
    <name type="common">Prickly pear cactus</name>
    <name type="synonym">Opuntia cardona</name>
    <dbReference type="NCBI Taxonomy" id="393608"/>
    <lineage>
        <taxon>Eukaryota</taxon>
        <taxon>Viridiplantae</taxon>
        <taxon>Streptophyta</taxon>
        <taxon>Embryophyta</taxon>
        <taxon>Tracheophyta</taxon>
        <taxon>Spermatophyta</taxon>
        <taxon>Magnoliopsida</taxon>
        <taxon>eudicotyledons</taxon>
        <taxon>Gunneridae</taxon>
        <taxon>Pentapetalae</taxon>
        <taxon>Caryophyllales</taxon>
        <taxon>Cactineae</taxon>
        <taxon>Cactaceae</taxon>
        <taxon>Opuntioideae</taxon>
        <taxon>Opuntia</taxon>
    </lineage>
</organism>
<evidence type="ECO:0000256" key="1">
    <source>
        <dbReference type="SAM" id="Phobius"/>
    </source>
</evidence>
<evidence type="ECO:0008006" key="3">
    <source>
        <dbReference type="Google" id="ProtNLM"/>
    </source>
</evidence>
<reference evidence="2" key="1">
    <citation type="journal article" date="2013" name="J. Plant Res.">
        <title>Effect of fungi and light on seed germination of three Opuntia species from semiarid lands of central Mexico.</title>
        <authorList>
            <person name="Delgado-Sanchez P."/>
            <person name="Jimenez-Bremont J.F."/>
            <person name="Guerrero-Gonzalez Mde L."/>
            <person name="Flores J."/>
        </authorList>
    </citation>
    <scope>NUCLEOTIDE SEQUENCE</scope>
    <source>
        <tissue evidence="2">Cladode</tissue>
    </source>
</reference>
<accession>A0A7C8YF55</accession>
<sequence length="118" mass="13300">MREKNRRKACICNVPPSFEAITDSEEGFPPRLFFHKSGSPQMFVSFCLEDSLCHRVGLCGFKIPFCSLFITPLSFSFLLACSFFSLYLLLSFSLALENSDAKQEKGKSLGFSQIIYST</sequence>
<keyword evidence="1" id="KW-0472">Membrane</keyword>
<protein>
    <recommendedName>
        <fullName evidence="3">Transmembrane protein</fullName>
    </recommendedName>
</protein>
<reference evidence="2" key="2">
    <citation type="submission" date="2020-07" db="EMBL/GenBank/DDBJ databases">
        <authorList>
            <person name="Vera ALvarez R."/>
            <person name="Arias-Moreno D.M."/>
            <person name="Jimenez-Jacinto V."/>
            <person name="Jimenez-Bremont J.F."/>
            <person name="Swaminathan K."/>
            <person name="Moose S.P."/>
            <person name="Guerrero-Gonzalez M.L."/>
            <person name="Marino-Ramirez L."/>
            <person name="Landsman D."/>
            <person name="Rodriguez-Kessler M."/>
            <person name="Delgado-Sanchez P."/>
        </authorList>
    </citation>
    <scope>NUCLEOTIDE SEQUENCE</scope>
    <source>
        <tissue evidence="2">Cladode</tissue>
    </source>
</reference>
<dbReference type="AlphaFoldDB" id="A0A7C8YF55"/>
<dbReference type="EMBL" id="GISG01013967">
    <property type="protein sequence ID" value="MBA4616954.1"/>
    <property type="molecule type" value="Transcribed_RNA"/>
</dbReference>
<name>A0A7C8YF55_OPUST</name>
<proteinExistence type="predicted"/>
<keyword evidence="1" id="KW-1133">Transmembrane helix</keyword>
<evidence type="ECO:0000313" key="2">
    <source>
        <dbReference type="EMBL" id="MBA4616954.1"/>
    </source>
</evidence>
<feature type="transmembrane region" description="Helical" evidence="1">
    <location>
        <begin position="65"/>
        <end position="90"/>
    </location>
</feature>